<keyword evidence="3" id="KW-0444">Lipid biosynthesis</keyword>
<keyword evidence="8" id="KW-1208">Phospholipid metabolism</keyword>
<dbReference type="PANTHER" id="PTHR45780">
    <property type="entry name" value="ETHANOLAMINE-PHOSPHATE CYTIDYLYLTRANSFERASE"/>
    <property type="match status" value="1"/>
</dbReference>
<dbReference type="InterPro" id="IPR014729">
    <property type="entry name" value="Rossmann-like_a/b/a_fold"/>
</dbReference>
<feature type="compositionally biased region" description="Basic and acidic residues" evidence="12">
    <location>
        <begin position="216"/>
        <end position="225"/>
    </location>
</feature>
<dbReference type="PANTHER" id="PTHR45780:SF2">
    <property type="entry name" value="ETHANOLAMINE-PHOSPHATE CYTIDYLYLTRANSFERASE"/>
    <property type="match status" value="1"/>
</dbReference>
<evidence type="ECO:0000256" key="5">
    <source>
        <dbReference type="ARBA" id="ARBA00022695"/>
    </source>
</evidence>
<keyword evidence="6" id="KW-0443">Lipid metabolism</keyword>
<evidence type="ECO:0000256" key="6">
    <source>
        <dbReference type="ARBA" id="ARBA00023098"/>
    </source>
</evidence>
<dbReference type="Proteomes" id="UP001164746">
    <property type="component" value="Chromosome 12"/>
</dbReference>
<keyword evidence="5" id="KW-0548">Nucleotidyltransferase</keyword>
<dbReference type="InterPro" id="IPR004821">
    <property type="entry name" value="Cyt_trans-like"/>
</dbReference>
<evidence type="ECO:0000313" key="15">
    <source>
        <dbReference type="Proteomes" id="UP001164746"/>
    </source>
</evidence>
<keyword evidence="7" id="KW-0594">Phospholipid biosynthesis</keyword>
<proteinExistence type="inferred from homology"/>
<evidence type="ECO:0000256" key="8">
    <source>
        <dbReference type="ARBA" id="ARBA00023264"/>
    </source>
</evidence>
<feature type="domain" description="Cytidyltransferase-like" evidence="13">
    <location>
        <begin position="26"/>
        <end position="77"/>
    </location>
</feature>
<accession>A0ABY7FGH7</accession>
<dbReference type="NCBIfam" id="TIGR00125">
    <property type="entry name" value="cyt_tran_rel"/>
    <property type="match status" value="1"/>
</dbReference>
<evidence type="ECO:0000256" key="7">
    <source>
        <dbReference type="ARBA" id="ARBA00023209"/>
    </source>
</evidence>
<sequence>MATKRPSEMSTETNGNKKGKEVRVWMDGCFDIVHFGHANALRQGKRMGDKLFVGVHSDDDITTTADGQDTYQMVKDAGRYKECRRTQGVSTSDIVGRMLLVTKCHHHKGDNSSLDKHQTGEISSTAAGFNVVNRYKGANFPIMNLHERTLSILACKYVDEVVIGAPYTVTKDLMEHFKCPRSLGKFQQIESDNDMTTQVIIDRIIENRLLYEKRNKEKAQKENKIYESLQKQNQEA</sequence>
<dbReference type="Gene3D" id="3.40.50.620">
    <property type="entry name" value="HUPs"/>
    <property type="match status" value="4"/>
</dbReference>
<feature type="region of interest" description="Disordered" evidence="12">
    <location>
        <begin position="216"/>
        <end position="236"/>
    </location>
</feature>
<gene>
    <name evidence="14" type="ORF">MAR_014676</name>
</gene>
<reference evidence="14" key="1">
    <citation type="submission" date="2022-11" db="EMBL/GenBank/DDBJ databases">
        <title>Centuries of genome instability and evolution in soft-shell clam transmissible cancer (bioRxiv).</title>
        <authorList>
            <person name="Hart S.F.M."/>
            <person name="Yonemitsu M.A."/>
            <person name="Giersch R.M."/>
            <person name="Beal B.F."/>
            <person name="Arriagada G."/>
            <person name="Davis B.W."/>
            <person name="Ostrander E.A."/>
            <person name="Goff S.P."/>
            <person name="Metzger M.J."/>
        </authorList>
    </citation>
    <scope>NUCLEOTIDE SEQUENCE</scope>
    <source>
        <strain evidence="14">MELC-2E11</strain>
        <tissue evidence="14">Siphon/mantle</tissue>
    </source>
</reference>
<dbReference type="InterPro" id="IPR044608">
    <property type="entry name" value="Ect1/PCYT2"/>
</dbReference>
<evidence type="ECO:0000259" key="13">
    <source>
        <dbReference type="Pfam" id="PF01467"/>
    </source>
</evidence>
<keyword evidence="4" id="KW-0808">Transferase</keyword>
<evidence type="ECO:0000256" key="12">
    <source>
        <dbReference type="SAM" id="MobiDB-lite"/>
    </source>
</evidence>
<comment type="similarity">
    <text evidence="2">Belongs to the cytidylyltransferase family.</text>
</comment>
<name>A0ABY7FGH7_MYAAR</name>
<dbReference type="Pfam" id="PF01467">
    <property type="entry name" value="CTP_transf_like"/>
    <property type="match status" value="1"/>
</dbReference>
<evidence type="ECO:0000313" key="14">
    <source>
        <dbReference type="EMBL" id="WAR20702.1"/>
    </source>
</evidence>
<comment type="pathway">
    <text evidence="1">Lipid metabolism.</text>
</comment>
<dbReference type="EMBL" id="CP111023">
    <property type="protein sequence ID" value="WAR20702.1"/>
    <property type="molecule type" value="Genomic_DNA"/>
</dbReference>
<evidence type="ECO:0000256" key="10">
    <source>
        <dbReference type="ARBA" id="ARBA00024221"/>
    </source>
</evidence>
<evidence type="ECO:0000256" key="9">
    <source>
        <dbReference type="ARBA" id="ARBA00024191"/>
    </source>
</evidence>
<evidence type="ECO:0000256" key="11">
    <source>
        <dbReference type="ARBA" id="ARBA00031473"/>
    </source>
</evidence>
<evidence type="ECO:0000256" key="4">
    <source>
        <dbReference type="ARBA" id="ARBA00022679"/>
    </source>
</evidence>
<evidence type="ECO:0000256" key="1">
    <source>
        <dbReference type="ARBA" id="ARBA00005189"/>
    </source>
</evidence>
<keyword evidence="15" id="KW-1185">Reference proteome</keyword>
<protein>
    <recommendedName>
        <fullName evidence="10">ethanolamine-phosphate cytidylyltransferase</fullName>
        <ecNumber evidence="10">2.7.7.14</ecNumber>
    </recommendedName>
    <alternativeName>
        <fullName evidence="11">CTP:phosphoethanolamine cytidylyltransferase</fullName>
    </alternativeName>
</protein>
<dbReference type="SUPFAM" id="SSF52374">
    <property type="entry name" value="Nucleotidylyl transferase"/>
    <property type="match status" value="2"/>
</dbReference>
<evidence type="ECO:0000256" key="2">
    <source>
        <dbReference type="ARBA" id="ARBA00010101"/>
    </source>
</evidence>
<dbReference type="EC" id="2.7.7.14" evidence="10"/>
<comment type="pathway">
    <text evidence="9">Phospholipid metabolism; phosphatidylethanolamine biosynthesis; phosphatidylethanolamine from ethanolamine: step 2/3.</text>
</comment>
<organism evidence="14 15">
    <name type="scientific">Mya arenaria</name>
    <name type="common">Soft-shell clam</name>
    <dbReference type="NCBI Taxonomy" id="6604"/>
    <lineage>
        <taxon>Eukaryota</taxon>
        <taxon>Metazoa</taxon>
        <taxon>Spiralia</taxon>
        <taxon>Lophotrochozoa</taxon>
        <taxon>Mollusca</taxon>
        <taxon>Bivalvia</taxon>
        <taxon>Autobranchia</taxon>
        <taxon>Heteroconchia</taxon>
        <taxon>Euheterodonta</taxon>
        <taxon>Imparidentia</taxon>
        <taxon>Neoheterodontei</taxon>
        <taxon>Myida</taxon>
        <taxon>Myoidea</taxon>
        <taxon>Myidae</taxon>
        <taxon>Mya</taxon>
    </lineage>
</organism>
<evidence type="ECO:0000256" key="3">
    <source>
        <dbReference type="ARBA" id="ARBA00022516"/>
    </source>
</evidence>